<evidence type="ECO:0000256" key="7">
    <source>
        <dbReference type="ARBA" id="ARBA00025034"/>
    </source>
</evidence>
<evidence type="ECO:0000313" key="15">
    <source>
        <dbReference type="EMBL" id="GLJ96581.1"/>
    </source>
</evidence>
<dbReference type="PANTHER" id="PTHR12428">
    <property type="entry name" value="OXA1"/>
    <property type="match status" value="1"/>
</dbReference>
<comment type="subcellular location">
    <subcellularLocation>
        <location evidence="1 12">Membrane</location>
        <topology evidence="1 12">Multi-pass membrane protein</topology>
    </subcellularLocation>
</comment>
<evidence type="ECO:0000256" key="3">
    <source>
        <dbReference type="ARBA" id="ARBA00015325"/>
    </source>
</evidence>
<reference evidence="15" key="2">
    <citation type="submission" date="2023-01" db="EMBL/GenBank/DDBJ databases">
        <authorList>
            <person name="Sun Q."/>
            <person name="Evtushenko L."/>
        </authorList>
    </citation>
    <scope>NUCLEOTIDE SEQUENCE</scope>
    <source>
        <strain evidence="15">VKM Ac-1940</strain>
    </source>
</reference>
<comment type="function">
    <text evidence="7">Required for the insertion and/or proper folding and/or complex formation of integral membrane proteins into the membrane. Involved in integration of membrane proteins that insert both dependently and independently of the Sec translocase complex, as well as at least some lipoproteins. Aids folding of multispanning membrane proteins.</text>
</comment>
<evidence type="ECO:0000256" key="10">
    <source>
        <dbReference type="ARBA" id="ARBA00033245"/>
    </source>
</evidence>
<dbReference type="GO" id="GO:0005886">
    <property type="term" value="C:plasma membrane"/>
    <property type="evidence" value="ECO:0007669"/>
    <property type="project" value="TreeGrafter"/>
</dbReference>
<sequence length="249" mass="26043">MDLTTLPLVSTLLDLTYTGLMALTSLLAPVTGAASAAMAIVLVTLVVRAALTPAGIAQAKAEQVRARLAPRLRDLQKRHRGNPERLQRETVQLYRSEGASPFAGVLPILIQAPLVGLLYSVFLHPTIAGHPNELLAEAPFGVPLGTSLAGAVAAGAATASTWLVIGCLVLVIAFVGELTRRLFRVTLPEPASGSSRSPVPLAGILGVLQFATAVIAVLVPLAAGLYLATTVVWTLGQRLVLRRIYPSTP</sequence>
<feature type="transmembrane region" description="Helical" evidence="13">
    <location>
        <begin position="148"/>
        <end position="178"/>
    </location>
</feature>
<dbReference type="PANTHER" id="PTHR12428:SF65">
    <property type="entry name" value="CYTOCHROME C OXIDASE ASSEMBLY PROTEIN COX18, MITOCHONDRIAL"/>
    <property type="match status" value="1"/>
</dbReference>
<feature type="transmembrane region" description="Helical" evidence="13">
    <location>
        <begin position="20"/>
        <end position="47"/>
    </location>
</feature>
<evidence type="ECO:0000256" key="2">
    <source>
        <dbReference type="ARBA" id="ARBA00010527"/>
    </source>
</evidence>
<evidence type="ECO:0000256" key="1">
    <source>
        <dbReference type="ARBA" id="ARBA00004141"/>
    </source>
</evidence>
<evidence type="ECO:0000256" key="6">
    <source>
        <dbReference type="ARBA" id="ARBA00023136"/>
    </source>
</evidence>
<keyword evidence="5 13" id="KW-1133">Transmembrane helix</keyword>
<dbReference type="EMBL" id="BSER01000012">
    <property type="protein sequence ID" value="GLJ96581.1"/>
    <property type="molecule type" value="Genomic_DNA"/>
</dbReference>
<organism evidence="15 16">
    <name type="scientific">Microbacterium dextranolyticum</name>
    <dbReference type="NCBI Taxonomy" id="36806"/>
    <lineage>
        <taxon>Bacteria</taxon>
        <taxon>Bacillati</taxon>
        <taxon>Actinomycetota</taxon>
        <taxon>Actinomycetes</taxon>
        <taxon>Micrococcales</taxon>
        <taxon>Microbacteriaceae</taxon>
        <taxon>Microbacterium</taxon>
    </lineage>
</organism>
<name>A0A9W6HPL7_9MICO</name>
<gene>
    <name evidence="15" type="ORF">GCM10017591_26440</name>
</gene>
<evidence type="ECO:0000256" key="13">
    <source>
        <dbReference type="SAM" id="Phobius"/>
    </source>
</evidence>
<evidence type="ECO:0000313" key="16">
    <source>
        <dbReference type="Proteomes" id="UP001142291"/>
    </source>
</evidence>
<dbReference type="AlphaFoldDB" id="A0A9W6HPL7"/>
<dbReference type="Pfam" id="PF02096">
    <property type="entry name" value="60KD_IMP"/>
    <property type="match status" value="1"/>
</dbReference>
<keyword evidence="4 12" id="KW-0812">Transmembrane</keyword>
<feature type="transmembrane region" description="Helical" evidence="13">
    <location>
        <begin position="102"/>
        <end position="128"/>
    </location>
</feature>
<feature type="transmembrane region" description="Helical" evidence="13">
    <location>
        <begin position="225"/>
        <end position="241"/>
    </location>
</feature>
<dbReference type="InterPro" id="IPR028055">
    <property type="entry name" value="YidC/Oxa/ALB_C"/>
</dbReference>
<keyword evidence="6 13" id="KW-0472">Membrane</keyword>
<keyword evidence="16" id="KW-1185">Reference proteome</keyword>
<accession>A0A9W6HPL7</accession>
<comment type="subunit">
    <text evidence="8">Interacts with the Sec translocase complex via SecD. Specifically interacts with transmembrane segments of nascent integral membrane proteins during membrane integration.</text>
</comment>
<dbReference type="NCBIfam" id="TIGR03592">
    <property type="entry name" value="yidC_oxa1_cterm"/>
    <property type="match status" value="1"/>
</dbReference>
<dbReference type="GO" id="GO:0032977">
    <property type="term" value="F:membrane insertase activity"/>
    <property type="evidence" value="ECO:0007669"/>
    <property type="project" value="InterPro"/>
</dbReference>
<evidence type="ECO:0000256" key="12">
    <source>
        <dbReference type="RuleBase" id="RU003945"/>
    </source>
</evidence>
<evidence type="ECO:0000256" key="4">
    <source>
        <dbReference type="ARBA" id="ARBA00022692"/>
    </source>
</evidence>
<evidence type="ECO:0000256" key="11">
    <source>
        <dbReference type="ARBA" id="ARBA00033342"/>
    </source>
</evidence>
<protein>
    <recommendedName>
        <fullName evidence="3">Membrane protein insertase YidC</fullName>
    </recommendedName>
    <alternativeName>
        <fullName evidence="11">Foldase YidC</fullName>
    </alternativeName>
    <alternativeName>
        <fullName evidence="10">Membrane integrase YidC</fullName>
    </alternativeName>
    <alternativeName>
        <fullName evidence="9">Membrane protein YidC</fullName>
    </alternativeName>
</protein>
<evidence type="ECO:0000256" key="5">
    <source>
        <dbReference type="ARBA" id="ARBA00022989"/>
    </source>
</evidence>
<proteinExistence type="inferred from homology"/>
<dbReference type="GO" id="GO:0051205">
    <property type="term" value="P:protein insertion into membrane"/>
    <property type="evidence" value="ECO:0007669"/>
    <property type="project" value="TreeGrafter"/>
</dbReference>
<comment type="similarity">
    <text evidence="2">Belongs to the OXA1/ALB3/YidC family. Type 1 subfamily.</text>
</comment>
<dbReference type="RefSeq" id="WP_204964611.1">
    <property type="nucleotide sequence ID" value="NZ_BAAAUR010000014.1"/>
</dbReference>
<evidence type="ECO:0000256" key="9">
    <source>
        <dbReference type="ARBA" id="ARBA00031538"/>
    </source>
</evidence>
<comment type="caution">
    <text evidence="15">The sequence shown here is derived from an EMBL/GenBank/DDBJ whole genome shotgun (WGS) entry which is preliminary data.</text>
</comment>
<evidence type="ECO:0000256" key="8">
    <source>
        <dbReference type="ARBA" id="ARBA00026028"/>
    </source>
</evidence>
<feature type="domain" description="Membrane insertase YidC/Oxa/ALB C-terminal" evidence="14">
    <location>
        <begin position="37"/>
        <end position="242"/>
    </location>
</feature>
<evidence type="ECO:0000259" key="14">
    <source>
        <dbReference type="Pfam" id="PF02096"/>
    </source>
</evidence>
<dbReference type="InterPro" id="IPR001708">
    <property type="entry name" value="YidC/ALB3/OXA1/COX18"/>
</dbReference>
<dbReference type="Proteomes" id="UP001142291">
    <property type="component" value="Unassembled WGS sequence"/>
</dbReference>
<reference evidence="15" key="1">
    <citation type="journal article" date="2014" name="Int. J. Syst. Evol. Microbiol.">
        <title>Complete genome sequence of Corynebacterium casei LMG S-19264T (=DSM 44701T), isolated from a smear-ripened cheese.</title>
        <authorList>
            <consortium name="US DOE Joint Genome Institute (JGI-PGF)"/>
            <person name="Walter F."/>
            <person name="Albersmeier A."/>
            <person name="Kalinowski J."/>
            <person name="Ruckert C."/>
        </authorList>
    </citation>
    <scope>NUCLEOTIDE SEQUENCE</scope>
    <source>
        <strain evidence="15">VKM Ac-1940</strain>
    </source>
</reference>